<evidence type="ECO:0000256" key="12">
    <source>
        <dbReference type="ARBA" id="ARBA00023136"/>
    </source>
</evidence>
<dbReference type="GO" id="GO:0046718">
    <property type="term" value="P:symbiont entry into host cell"/>
    <property type="evidence" value="ECO:0007669"/>
    <property type="project" value="UniProtKB-KW"/>
</dbReference>
<evidence type="ECO:0000256" key="2">
    <source>
        <dbReference type="ARBA" id="ARBA00004381"/>
    </source>
</evidence>
<evidence type="ECO:0000256" key="17">
    <source>
        <dbReference type="ARBA" id="ARBA00031199"/>
    </source>
</evidence>
<organism evidence="22 23">
    <name type="scientific">Pacific coast tick nairovirus</name>
    <dbReference type="NCBI Taxonomy" id="1977074"/>
    <lineage>
        <taxon>Viruses</taxon>
        <taxon>Riboviria</taxon>
        <taxon>Orthornavirae</taxon>
        <taxon>Negarnaviricota</taxon>
        <taxon>Polyploviricotina</taxon>
        <taxon>Bunyaviricetes</taxon>
        <taxon>Hareavirales</taxon>
        <taxon>Nairoviridae</taxon>
        <taxon>Orthonairovirus</taxon>
        <taxon>Orthonairovirus dermacentoris</taxon>
    </lineage>
</organism>
<feature type="transmembrane region" description="Helical" evidence="18">
    <location>
        <begin position="1277"/>
        <end position="1300"/>
    </location>
</feature>
<dbReference type="InterPro" id="IPR002532">
    <property type="entry name" value="Hanta_Gc_N"/>
</dbReference>
<keyword evidence="6" id="KW-0945">Host-virus interaction</keyword>
<dbReference type="GO" id="GO:0044167">
    <property type="term" value="C:host cell endoplasmic reticulum membrane"/>
    <property type="evidence" value="ECO:0007669"/>
    <property type="project" value="UniProtKB-SubCell"/>
</dbReference>
<sequence>MQESECKPLVCYKSFFESMDPKALIVGILILVYIHSSSPEGANNTTTTTISTTTVAASSNVSTPSPNTTSGPDEFTLWYTVGKDLFTNVTSLARQTVKRSVEQIRSWGSGVEAIMLPASIEGKWQALKLIYKAGEPFEQFVNKLKGKSTAEIFSEASLHVAASLSETALYAISGLGNLELLSHRVDGLGSVYFLNNRTGGVTPWEGLSNSLPRSTCKGSRQVVNQPFKSVNIEVHYDVKNTFTTIAYLTSYLGIEVINCPAIIENHGSIALLDKSASLVRVPADDGMVYPIYHITIDHLKLDDNCHVVLCSMREDHYPTKGQIKEADIEKVHFVFTPAARSVRRKLLSIISSPPRLPCSTGTKVVSTIKYEVNTPDHPRAGPYRTFCNGTKTVASYAPSELGCFSTTRKVVRIQCPTQPEHVTLEAGDCSYTRTTDGCPKGHMCITVLTPGRGVVKFATEKERTVEDCIKSCSFSLPGLEATLTCPNGEKHSLVSSEISPKCLMSEYGRLPLWVCRMSFRPVVVYILCAWYFLGYLIWRVLIVLLCLSLSLTARVIKFIRVRKDDTRGICDQCQLFVEGRLHWQRHENCKNGRCPFCRTSCSTGRLQTHVKECIQRPRCQQEDEEAVTIRYVPYMMRVVTVWLSSMSKTVSKTAWLVGIFVLAYTCVHPAYGLMDTVEEEDLWQKEVDFVNFCDINCYQGEDDCTCGSLGDNVPVLLRKPLSTFPGEDMIKQLVKGRRKPAPGTNVQSKKRVIDVTAPWGSLHVDSAYKPSYSGSHISLSWTEVSSTDEHITLNGKSQAVLNLEAGTGLMWEIKSPKAAESKRVFVSILDHTQVYSSRFLYGTGDREIETWMHGRCTGDCPERCSCDSHLCHHSEFDDFTSWKCNPTWCWSIGSGCACCALDVKTPFQDWFVTKWELEYVDSPVIACIETSSEDRICQQVSAGVTLQLGPISVQFSDPSGISKKLPREVAVFHKTPKQDLFDIAKKVKLVDARTMCDIQSCTHGPVGDFQVYSISPLFNRDHTSLTPLANREYLNKTNSWVSWAGVSSFYTCHPGHWPDCHSTGVVQRNTDAFENLWRGGDASVNYFFHSEQINISGPPTMNLKGRPWMGAGQITAMLDVQGLVLKSVKVKPEGLHLDVSNCHGCYGCSSGFTCTIRVQITHPDQFTVHLMSEDPNIITPSLSILAKNDQTQSQELFFYAATDTTDFCVRIKEPNADGTVARGCAKATLVAQEGVVLEHRRTLHSTSNSTCVSGYFACLFANSGDFFKNLGGFLGSFFGRFAIGVVVFIIIVSVVALLVFCGPNCFRLLGTCWIRRKGYRKLIPFEEIREEWTAARKGVEEEKQRGAAAQALIDKLSKSK</sequence>
<keyword evidence="8" id="KW-1161">Viral attachment to host cell</keyword>
<evidence type="ECO:0000256" key="5">
    <source>
        <dbReference type="ARBA" id="ARBA00022510"/>
    </source>
</evidence>
<feature type="domain" description="Hantavirus glycoprotein Gc N-terminal" evidence="19">
    <location>
        <begin position="774"/>
        <end position="1092"/>
    </location>
</feature>
<evidence type="ECO:0000256" key="11">
    <source>
        <dbReference type="ARBA" id="ARBA00022870"/>
    </source>
</evidence>
<name>A0A2R2WTD5_9VIRU</name>
<dbReference type="GO" id="GO:0039654">
    <property type="term" value="P:fusion of virus membrane with host endosome membrane"/>
    <property type="evidence" value="ECO:0007669"/>
    <property type="project" value="UniProtKB-KW"/>
</dbReference>
<keyword evidence="5" id="KW-1170">Fusion of virus membrane with host endosomal membrane</keyword>
<dbReference type="Proteomes" id="UP000680417">
    <property type="component" value="Genome"/>
</dbReference>
<evidence type="ECO:0000256" key="1">
    <source>
        <dbReference type="ARBA" id="ARBA00004244"/>
    </source>
</evidence>
<feature type="transmembrane region" description="Helical" evidence="18">
    <location>
        <begin position="654"/>
        <end position="674"/>
    </location>
</feature>
<keyword evidence="13" id="KW-1015">Disulfide bond</keyword>
<evidence type="ECO:0000256" key="18">
    <source>
        <dbReference type="SAM" id="Phobius"/>
    </source>
</evidence>
<reference evidence="22" key="1">
    <citation type="submission" date="2016-03" db="EMBL/GenBank/DDBJ databases">
        <title>Two Novel Bunyaviridae identified in Dermacentor occidentalis ticks, Hopland, California.</title>
        <authorList>
            <person name="Bouquet J."/>
            <person name="Lane R.S."/>
            <person name="Melgar M."/>
            <person name="Fedorova N."/>
            <person name="Chiu C.Y."/>
        </authorList>
    </citation>
    <scope>NUCLEOTIDE SEQUENCE</scope>
    <source>
        <strain evidence="22">Docc2011cons</strain>
    </source>
</reference>
<evidence type="ECO:0000259" key="20">
    <source>
        <dbReference type="Pfam" id="PF20682"/>
    </source>
</evidence>
<dbReference type="KEGG" id="vg:80548692"/>
<evidence type="ECO:0000256" key="15">
    <source>
        <dbReference type="ARBA" id="ARBA00023184"/>
    </source>
</evidence>
<dbReference type="GO" id="GO:0055036">
    <property type="term" value="C:virion membrane"/>
    <property type="evidence" value="ECO:0007669"/>
    <property type="project" value="UniProtKB-SubCell"/>
</dbReference>
<evidence type="ECO:0000256" key="10">
    <source>
        <dbReference type="ARBA" id="ARBA00022844"/>
    </source>
</evidence>
<keyword evidence="16" id="KW-1160">Virus entry into host cell</keyword>
<proteinExistence type="predicted"/>
<evidence type="ECO:0000256" key="7">
    <source>
        <dbReference type="ARBA" id="ARBA00022595"/>
    </source>
</evidence>
<keyword evidence="7" id="KW-1162">Viral penetration into host cytoplasm</keyword>
<evidence type="ECO:0000256" key="3">
    <source>
        <dbReference type="ARBA" id="ARBA00004482"/>
    </source>
</evidence>
<evidence type="ECO:0000256" key="9">
    <source>
        <dbReference type="ARBA" id="ARBA00022812"/>
    </source>
</evidence>
<evidence type="ECO:0000256" key="8">
    <source>
        <dbReference type="ARBA" id="ARBA00022804"/>
    </source>
</evidence>
<dbReference type="GO" id="GO:0019062">
    <property type="term" value="P:virion attachment to host cell"/>
    <property type="evidence" value="ECO:0007669"/>
    <property type="project" value="UniProtKB-KW"/>
</dbReference>
<dbReference type="EMBL" id="KU933933">
    <property type="protein sequence ID" value="ARF07703.1"/>
    <property type="molecule type" value="Viral_cRNA"/>
</dbReference>
<evidence type="ECO:0000256" key="16">
    <source>
        <dbReference type="ARBA" id="ARBA00023296"/>
    </source>
</evidence>
<dbReference type="GeneID" id="80548692"/>
<keyword evidence="10" id="KW-0946">Virion</keyword>
<accession>A0A2R2WTD5</accession>
<protein>
    <recommendedName>
        <fullName evidence="17">M polyprotein</fullName>
    </recommendedName>
</protein>
<evidence type="ECO:0000259" key="19">
    <source>
        <dbReference type="Pfam" id="PF01561"/>
    </source>
</evidence>
<dbReference type="Pfam" id="PF01561">
    <property type="entry name" value="Hanta_Gc_N"/>
    <property type="match status" value="1"/>
</dbReference>
<keyword evidence="18" id="KW-1133">Transmembrane helix</keyword>
<evidence type="ECO:0000256" key="6">
    <source>
        <dbReference type="ARBA" id="ARBA00022581"/>
    </source>
</evidence>
<feature type="transmembrane region" description="Helical" evidence="18">
    <location>
        <begin position="522"/>
        <end position="553"/>
    </location>
</feature>
<dbReference type="RefSeq" id="YP_010115378.1">
    <property type="nucleotide sequence ID" value="NC_055922.1"/>
</dbReference>
<keyword evidence="15" id="KW-1038">Host endoplasmic reticulum</keyword>
<evidence type="ECO:0000259" key="21">
    <source>
        <dbReference type="Pfam" id="PF20726"/>
    </source>
</evidence>
<keyword evidence="11" id="KW-1043">Host membrane</keyword>
<evidence type="ECO:0000256" key="4">
    <source>
        <dbReference type="ARBA" id="ARBA00022506"/>
    </source>
</evidence>
<dbReference type="InterPro" id="IPR048801">
    <property type="entry name" value="Gn_nairovirus"/>
</dbReference>
<feature type="domain" description="Structural glycoprotein Gn nairovirus" evidence="21">
    <location>
        <begin position="357"/>
        <end position="669"/>
    </location>
</feature>
<comment type="subcellular location">
    <subcellularLocation>
        <location evidence="1">Host Golgi apparatus membrane</location>
        <topology evidence="1">Single-pass type I membrane protein</topology>
    </subcellularLocation>
    <subcellularLocation>
        <location evidence="3">Host endoplasmic reticulum membrane</location>
        <topology evidence="3">Single-pass type I membrane protein</topology>
    </subcellularLocation>
    <subcellularLocation>
        <location evidence="2">Virion membrane</location>
        <topology evidence="2">Single-pass membrane protein</topology>
    </subcellularLocation>
</comment>
<keyword evidence="18" id="KW-0812">Transmembrane</keyword>
<dbReference type="Pfam" id="PF20726">
    <property type="entry name" value="Nairovirus_Gn"/>
    <property type="match status" value="1"/>
</dbReference>
<evidence type="ECO:0000256" key="13">
    <source>
        <dbReference type="ARBA" id="ARBA00023157"/>
    </source>
</evidence>
<evidence type="ECO:0000256" key="14">
    <source>
        <dbReference type="ARBA" id="ARBA00023180"/>
    </source>
</evidence>
<keyword evidence="14" id="KW-0325">Glycoprotein</keyword>
<evidence type="ECO:0000313" key="22">
    <source>
        <dbReference type="EMBL" id="ARF07703.1"/>
    </source>
</evidence>
<dbReference type="GO" id="GO:0044178">
    <property type="term" value="C:host cell Golgi membrane"/>
    <property type="evidence" value="ECO:0007669"/>
    <property type="project" value="UniProtKB-SubCell"/>
</dbReference>
<feature type="domain" description="Glycoprotein Gc C-terminal bunyavirales" evidence="20">
    <location>
        <begin position="1101"/>
        <end position="1303"/>
    </location>
</feature>
<evidence type="ECO:0000313" key="23">
    <source>
        <dbReference type="Proteomes" id="UP000680417"/>
    </source>
</evidence>
<dbReference type="Pfam" id="PF20682">
    <property type="entry name" value="Hanta_Gc_C"/>
    <property type="match status" value="1"/>
</dbReference>
<keyword evidence="9" id="KW-1040">Host Golgi apparatus</keyword>
<dbReference type="InterPro" id="IPR048791">
    <property type="entry name" value="Gc_C_bunya"/>
</dbReference>
<keyword evidence="4" id="KW-1168">Fusion of virus membrane with host membrane</keyword>
<keyword evidence="23" id="KW-1185">Reference proteome</keyword>
<keyword evidence="12 18" id="KW-0472">Membrane</keyword>